<gene>
    <name evidence="1" type="ORF">FQA47_003340</name>
</gene>
<proteinExistence type="predicted"/>
<evidence type="ECO:0000313" key="1">
    <source>
        <dbReference type="EMBL" id="KAF6721088.1"/>
    </source>
</evidence>
<protein>
    <submittedName>
        <fullName evidence="1">Uncharacterized protein</fullName>
    </submittedName>
</protein>
<dbReference type="EMBL" id="WKFB01000507">
    <property type="protein sequence ID" value="KAF6721088.1"/>
    <property type="molecule type" value="Genomic_DNA"/>
</dbReference>
<dbReference type="AlphaFoldDB" id="A0A834C4S2"/>
<reference evidence="1" key="1">
    <citation type="journal article" name="BMC Genomics">
        <title>Long-read sequencing and de novo genome assembly of marine medaka (Oryzias melastigma).</title>
        <authorList>
            <person name="Liang P."/>
            <person name="Saqib H.S.A."/>
            <person name="Ni X."/>
            <person name="Shen Y."/>
        </authorList>
    </citation>
    <scope>NUCLEOTIDE SEQUENCE</scope>
    <source>
        <strain evidence="1">Bigg-433</strain>
    </source>
</reference>
<accession>A0A834C4S2</accession>
<dbReference type="Proteomes" id="UP000646548">
    <property type="component" value="Unassembled WGS sequence"/>
</dbReference>
<sequence length="168" mass="19163">MIEGLKEASRIHQVLTLFTKELSDQPRPPPHSLGEAPPLCRLSVKPLASSSQRFEVMCRFYLVLDSMIIYLHSFILSIQTNLFFLYQNHSWCGSGPELLVLCSCCKVQWFPGGAHLQEKQRHGSFSRKFLSTFFSSEVQTETTGDATLSLDHARNVMKELMMNKSVFF</sequence>
<evidence type="ECO:0000313" key="2">
    <source>
        <dbReference type="Proteomes" id="UP000646548"/>
    </source>
</evidence>
<name>A0A834C4S2_ORYME</name>
<organism evidence="1 2">
    <name type="scientific">Oryzias melastigma</name>
    <name type="common">Marine medaka</name>
    <dbReference type="NCBI Taxonomy" id="30732"/>
    <lineage>
        <taxon>Eukaryota</taxon>
        <taxon>Metazoa</taxon>
        <taxon>Chordata</taxon>
        <taxon>Craniata</taxon>
        <taxon>Vertebrata</taxon>
        <taxon>Euteleostomi</taxon>
        <taxon>Actinopterygii</taxon>
        <taxon>Neopterygii</taxon>
        <taxon>Teleostei</taxon>
        <taxon>Neoteleostei</taxon>
        <taxon>Acanthomorphata</taxon>
        <taxon>Ovalentaria</taxon>
        <taxon>Atherinomorphae</taxon>
        <taxon>Beloniformes</taxon>
        <taxon>Adrianichthyidae</taxon>
        <taxon>Oryziinae</taxon>
        <taxon>Oryzias</taxon>
    </lineage>
</organism>
<comment type="caution">
    <text evidence="1">The sequence shown here is derived from an EMBL/GenBank/DDBJ whole genome shotgun (WGS) entry which is preliminary data.</text>
</comment>